<dbReference type="PROSITE" id="PS00626">
    <property type="entry name" value="RCC1_2"/>
    <property type="match status" value="2"/>
</dbReference>
<evidence type="ECO:0000256" key="14">
    <source>
        <dbReference type="SAM" id="MobiDB-lite"/>
    </source>
</evidence>
<dbReference type="InterPro" id="IPR035983">
    <property type="entry name" value="Hect_E3_ubiquitin_ligase"/>
</dbReference>
<evidence type="ECO:0000256" key="9">
    <source>
        <dbReference type="ARBA" id="ARBA00022840"/>
    </source>
</evidence>
<feature type="domain" description="HECT" evidence="17">
    <location>
        <begin position="1401"/>
        <end position="1728"/>
    </location>
</feature>
<feature type="region of interest" description="Disordered" evidence="14">
    <location>
        <begin position="521"/>
        <end position="544"/>
    </location>
</feature>
<dbReference type="Pfam" id="PF25390">
    <property type="entry name" value="WD40_RLD"/>
    <property type="match status" value="1"/>
</dbReference>
<dbReference type="Gene3D" id="3.30.2410.10">
    <property type="entry name" value="Hect, E3 ligase catalytic domain"/>
    <property type="match status" value="1"/>
</dbReference>
<evidence type="ECO:0000313" key="19">
    <source>
        <dbReference type="Proteomes" id="UP000075885"/>
    </source>
</evidence>
<dbReference type="Gene3D" id="3.40.50.10330">
    <property type="entry name" value="Probable inorganic polyphosphate/atp-NAD kinase, domain 1"/>
    <property type="match status" value="1"/>
</dbReference>
<dbReference type="InterPro" id="IPR000569">
    <property type="entry name" value="HECT_dom"/>
</dbReference>
<evidence type="ECO:0000256" key="15">
    <source>
        <dbReference type="SAM" id="Phobius"/>
    </source>
</evidence>
<dbReference type="CDD" id="cd00078">
    <property type="entry name" value="HECTc"/>
    <property type="match status" value="1"/>
</dbReference>
<sequence length="1728" mass="192959">MATYKPKVNLSEELGERHGREIEDDFGGKGIAVVVPDRNAGTVEQQAEAQAQQILAGGGTVYLTETFYISSKKNTVFEVRLIDKGLCLKKQSNGSTKEQTIPLKDIIGCRCLRSKRRSRGSSSCTCASISSSSQLKVVEENSGEQDETDVSAYLYIYAYILKRNRRGGFRERTTITLRFRSFDRYEDNNREAQKWRASIKHLVAGEPVQKLTYQPRDMRKMLIILNPKSGSGKAREMFQQRVAPIFAEAEIPYDLHITKKCNWAREFVRQRDVYLWRGIVVVGGDGIFFEVLNGLFEREDWQTAIDELPMGIIPCGSGNGLAKTVSFLYEEPFETKPVLASALMVVKGKHTMLDVVRVETRSNIMFSFLSVGWGLISDIDIESERLRAIGGQRFTVWSVHRLISLRTYQGKVSYQPALISATNGVGDGTQQHHGATGGGIGTLKHSVSYNTTLNCRDCRGLTGQDGGTSGSCDACDTNFSDVLSLETGTNLDSFRPRIDSWYSATSRKSTYFSTVDSVYESDKASNDDPTQCGGPNGDVAQMYGPPSRLPALTAAVPDGWQTISGEFVMVHAAYQTHLSTECYFAPQSRLNDGIIWLLIIRAGVSRSQLLSFLLGLSSGTHLPLQANEHIQMVPVSAFRIEPAGTTGHMTVDGEKVECGPIQGEVFPSLAKLMHSQRSIMAIYCWGNTAHGELGLGGIEEEQVMVPRKMEWSHADDVAQAACGTSHTLFLTKEGKMYACGNNDHGQLGHDIDTLPNKRPQLLTSLENYIITRISCGTAHSLALTNWGQVFSWGSNAVGQLGHDTDIGRQPTPRMIKAIGAKHVVQIASGQYHCLALTNNGELYAWGSNSYGQLGIGTTSEKVSVPTLIQSLAGVPIAFIACGGNHSFAVSKSGAIFGWGKNTFGQLGLNDLNSRCYPTQLRTLRSLGVRYISCGDDFSVFLTKEGGVFTCGAGTFGQLGHGSCSNEIVPRKVFELMGSKITQIACGRRHTLAFVPSRGKIYGFGLGGVGQLGIGMVGNHNTPQIVRGPWFKTDFEPSACDETQIIVNRIFSGGDQCFVSLLGSNESADFRVYDEGTQILSLTPEMGKELAKIEPDQTVELDVISSVETIFKSLACLNGSLLLPNDEHFCCTSKHPGVDMSVAEETFEHIRKIERESIRHLIRDSIETDLLGALTASPADVETLRIYLLLPLYHEFINAKHYQKLHMPFGKAVLQLAKNAYEIVVSWWAKQSNEYFERMVENFKSVVLYIINFKIPQVENGSIPQELRYDANLATMLDMLAVLYWINHQKRKQKLPYEQFHINEIDDLVDIRQDYVRWSSDVKGVTFSLCNYPFIFNAAAKMLLLQTDQAMQMYAAMHSAATVNWLTMLCSPAATAACQYIVLNVTRENIVQDTIRELSHYAASDLKKPIRIKFCGEEAEDAGGVRKEFFMLLLRDILDPKYGMFKSFDESNAIWFTEDYFDSDDSMFGLIGILCGLAIYNFTIIALPFPLALYKKLLGEEVDMKDLQDLAPTMARSMQSILDYEGTDMEEVFDLTFTITRDYFGEIQTIPLMPDGENVRLTQENKQEFVKLYIDYVFNKSVDKSFRQFHAGFMRVCGGRVMKLFKAHELMSVVVGNEDYDWTVLEENAEYKNGYTCSDQTIRWFWEVFHELSLEEKKKFLLFLTGCDRIPIMGMKAIKIYIQPTTDDKFLPVAHTCFNLLDLPQYQTKEKLKYKLLQAIQQTQGFSLV</sequence>
<dbReference type="SMART" id="SM00119">
    <property type="entry name" value="HECTc"/>
    <property type="match status" value="1"/>
</dbReference>
<evidence type="ECO:0000256" key="7">
    <source>
        <dbReference type="ARBA" id="ARBA00022777"/>
    </source>
</evidence>
<dbReference type="PANTHER" id="PTHR45622:SF76">
    <property type="entry name" value="HECT AND RLD DOMAIN CONTAINING E3 UBIQUITIN LIGASE 4, ISOFORM C"/>
    <property type="match status" value="1"/>
</dbReference>
<evidence type="ECO:0000259" key="17">
    <source>
        <dbReference type="PROSITE" id="PS50237"/>
    </source>
</evidence>
<dbReference type="EC" id="2.7.1.91" evidence="11"/>
<evidence type="ECO:0000256" key="2">
    <source>
        <dbReference type="ARBA" id="ARBA00004496"/>
    </source>
</evidence>
<dbReference type="PRINTS" id="PR00633">
    <property type="entry name" value="RCCNDNSATION"/>
</dbReference>
<reference evidence="19" key="1">
    <citation type="submission" date="2013-03" db="EMBL/GenBank/DDBJ databases">
        <title>The Genome Sequence of Anopheles epiroticus epiroticus2.</title>
        <authorList>
            <consortium name="The Broad Institute Genomics Platform"/>
            <person name="Neafsey D.E."/>
            <person name="Howell P."/>
            <person name="Walker B."/>
            <person name="Young S.K."/>
            <person name="Zeng Q."/>
            <person name="Gargeya S."/>
            <person name="Fitzgerald M."/>
            <person name="Haas B."/>
            <person name="Abouelleil A."/>
            <person name="Allen A.W."/>
            <person name="Alvarado L."/>
            <person name="Arachchi H.M."/>
            <person name="Berlin A.M."/>
            <person name="Chapman S.B."/>
            <person name="Gainer-Dewar J."/>
            <person name="Goldberg J."/>
            <person name="Griggs A."/>
            <person name="Gujja S."/>
            <person name="Hansen M."/>
            <person name="Howarth C."/>
            <person name="Imamovic A."/>
            <person name="Ireland A."/>
            <person name="Larimer J."/>
            <person name="McCowan C."/>
            <person name="Murphy C."/>
            <person name="Pearson M."/>
            <person name="Poon T.W."/>
            <person name="Priest M."/>
            <person name="Roberts A."/>
            <person name="Saif S."/>
            <person name="Shea T."/>
            <person name="Sisk P."/>
            <person name="Sykes S."/>
            <person name="Wortman J."/>
            <person name="Nusbaum C."/>
            <person name="Birren B."/>
        </authorList>
    </citation>
    <scope>NUCLEOTIDE SEQUENCE [LARGE SCALE GENOMIC DNA]</scope>
    <source>
        <strain evidence="19">Epiroticus2</strain>
    </source>
</reference>
<evidence type="ECO:0000256" key="4">
    <source>
        <dbReference type="ARBA" id="ARBA00022679"/>
    </source>
</evidence>
<dbReference type="GO" id="GO:0004842">
    <property type="term" value="F:ubiquitin-protein transferase activity"/>
    <property type="evidence" value="ECO:0007669"/>
    <property type="project" value="InterPro"/>
</dbReference>
<feature type="repeat" description="RCC1" evidence="13">
    <location>
        <begin position="945"/>
        <end position="996"/>
    </location>
</feature>
<evidence type="ECO:0000256" key="6">
    <source>
        <dbReference type="ARBA" id="ARBA00022741"/>
    </source>
</evidence>
<evidence type="ECO:0000256" key="1">
    <source>
        <dbReference type="ARBA" id="ARBA00004308"/>
    </source>
</evidence>
<dbReference type="InterPro" id="IPR017438">
    <property type="entry name" value="ATP-NAD_kinase_N"/>
</dbReference>
<feature type="active site" description="Glycyl thioester intermediate" evidence="12">
    <location>
        <position position="1696"/>
    </location>
</feature>
<feature type="repeat" description="RCC1" evidence="13">
    <location>
        <begin position="734"/>
        <end position="786"/>
    </location>
</feature>
<dbReference type="GO" id="GO:0012505">
    <property type="term" value="C:endomembrane system"/>
    <property type="evidence" value="ECO:0007669"/>
    <property type="project" value="UniProtKB-SubCell"/>
</dbReference>
<dbReference type="GO" id="GO:0042981">
    <property type="term" value="P:regulation of apoptotic process"/>
    <property type="evidence" value="ECO:0007669"/>
    <property type="project" value="UniProtKB-ARBA"/>
</dbReference>
<dbReference type="Gene3D" id="2.60.200.40">
    <property type="match status" value="1"/>
</dbReference>
<keyword evidence="4" id="KW-0808">Transferase</keyword>
<keyword evidence="5" id="KW-0677">Repeat</keyword>
<evidence type="ECO:0000256" key="10">
    <source>
        <dbReference type="ARBA" id="ARBA00023136"/>
    </source>
</evidence>
<dbReference type="InterPro" id="IPR009091">
    <property type="entry name" value="RCC1/BLIP-II"/>
</dbReference>
<dbReference type="PROSITE" id="PS50012">
    <property type="entry name" value="RCC1_3"/>
    <property type="match status" value="7"/>
</dbReference>
<name>A0A182P132_9DIPT</name>
<dbReference type="InterPro" id="IPR016064">
    <property type="entry name" value="NAD/diacylglycerol_kinase_sf"/>
</dbReference>
<feature type="repeat" description="RCC1" evidence="13">
    <location>
        <begin position="680"/>
        <end position="733"/>
    </location>
</feature>
<dbReference type="EnsemblMetazoa" id="AEPI000614-RA">
    <property type="protein sequence ID" value="AEPI000614-PA"/>
    <property type="gene ID" value="AEPI000614"/>
</dbReference>
<dbReference type="FunFam" id="3.30.2410.10:FF:000003">
    <property type="entry name" value="probable E3 ubiquitin-protein ligase HERC4 isoform X1"/>
    <property type="match status" value="1"/>
</dbReference>
<evidence type="ECO:0000256" key="5">
    <source>
        <dbReference type="ARBA" id="ARBA00022737"/>
    </source>
</evidence>
<feature type="repeat" description="RCC1" evidence="13">
    <location>
        <begin position="998"/>
        <end position="1062"/>
    </location>
</feature>
<dbReference type="SUPFAM" id="SSF56204">
    <property type="entry name" value="Hect, E3 ligase catalytic domain"/>
    <property type="match status" value="1"/>
</dbReference>
<dbReference type="VEuPathDB" id="VectorBase:AEPI000614"/>
<dbReference type="FunFam" id="3.30.2160.10:FF:000004">
    <property type="entry name" value="probable E3 ubiquitin-protein ligase HERC4 isoform X1"/>
    <property type="match status" value="1"/>
</dbReference>
<dbReference type="InterPro" id="IPR000408">
    <property type="entry name" value="Reg_chr_condens"/>
</dbReference>
<dbReference type="PROSITE" id="PS50237">
    <property type="entry name" value="HECT"/>
    <property type="match status" value="1"/>
</dbReference>
<dbReference type="Gene3D" id="3.90.1750.10">
    <property type="entry name" value="Hect, E3 ligase catalytic domains"/>
    <property type="match status" value="1"/>
</dbReference>
<dbReference type="GO" id="GO:0008481">
    <property type="term" value="F:sphingosine kinase activity"/>
    <property type="evidence" value="ECO:0007669"/>
    <property type="project" value="UniProtKB-EC"/>
</dbReference>
<evidence type="ECO:0000313" key="18">
    <source>
        <dbReference type="EnsemblMetazoa" id="AEPI000614-PA"/>
    </source>
</evidence>
<evidence type="ECO:0000256" key="12">
    <source>
        <dbReference type="PROSITE-ProRule" id="PRU00104"/>
    </source>
</evidence>
<dbReference type="Pfam" id="PF00781">
    <property type="entry name" value="DAGK_cat"/>
    <property type="match status" value="1"/>
</dbReference>
<dbReference type="STRING" id="199890.A0A182P132"/>
<evidence type="ECO:0000259" key="16">
    <source>
        <dbReference type="PROSITE" id="PS50146"/>
    </source>
</evidence>
<dbReference type="GO" id="GO:0005524">
    <property type="term" value="F:ATP binding"/>
    <property type="evidence" value="ECO:0007669"/>
    <property type="project" value="UniProtKB-KW"/>
</dbReference>
<organism evidence="18 19">
    <name type="scientific">Anopheles epiroticus</name>
    <dbReference type="NCBI Taxonomy" id="199890"/>
    <lineage>
        <taxon>Eukaryota</taxon>
        <taxon>Metazoa</taxon>
        <taxon>Ecdysozoa</taxon>
        <taxon>Arthropoda</taxon>
        <taxon>Hexapoda</taxon>
        <taxon>Insecta</taxon>
        <taxon>Pterygota</taxon>
        <taxon>Neoptera</taxon>
        <taxon>Endopterygota</taxon>
        <taxon>Diptera</taxon>
        <taxon>Nematocera</taxon>
        <taxon>Culicoidea</taxon>
        <taxon>Culicidae</taxon>
        <taxon>Anophelinae</taxon>
        <taxon>Anopheles</taxon>
    </lineage>
</organism>
<keyword evidence="3" id="KW-0963">Cytoplasm</keyword>
<feature type="repeat" description="RCC1" evidence="13">
    <location>
        <begin position="893"/>
        <end position="944"/>
    </location>
</feature>
<dbReference type="PANTHER" id="PTHR45622">
    <property type="entry name" value="UBIQUITIN-PROTEIN LIGASE E3A-RELATED"/>
    <property type="match status" value="1"/>
</dbReference>
<comment type="subcellular location">
    <subcellularLocation>
        <location evidence="2">Cytoplasm</location>
    </subcellularLocation>
    <subcellularLocation>
        <location evidence="1">Endomembrane system</location>
    </subcellularLocation>
</comment>
<keyword evidence="7" id="KW-0418">Kinase</keyword>
<dbReference type="Gene3D" id="3.30.2160.10">
    <property type="entry name" value="Hect, E3 ligase catalytic domain"/>
    <property type="match status" value="1"/>
</dbReference>
<dbReference type="InterPro" id="IPR051709">
    <property type="entry name" value="Ub-ligase/GTPase-reg"/>
</dbReference>
<evidence type="ECO:0000256" key="13">
    <source>
        <dbReference type="PROSITE-ProRule" id="PRU00235"/>
    </source>
</evidence>
<feature type="domain" description="DAGKc" evidence="16">
    <location>
        <begin position="216"/>
        <end position="362"/>
    </location>
</feature>
<dbReference type="GO" id="GO:0005737">
    <property type="term" value="C:cytoplasm"/>
    <property type="evidence" value="ECO:0007669"/>
    <property type="project" value="UniProtKB-SubCell"/>
</dbReference>
<dbReference type="Pfam" id="PF00632">
    <property type="entry name" value="HECT"/>
    <property type="match status" value="1"/>
</dbReference>
<proteinExistence type="predicted"/>
<evidence type="ECO:0000256" key="11">
    <source>
        <dbReference type="ARBA" id="ARBA00044037"/>
    </source>
</evidence>
<keyword evidence="6" id="KW-0547">Nucleotide-binding</keyword>
<reference evidence="18" key="2">
    <citation type="submission" date="2020-05" db="UniProtKB">
        <authorList>
            <consortium name="EnsemblMetazoa"/>
        </authorList>
    </citation>
    <scope>IDENTIFICATION</scope>
    <source>
        <strain evidence="18">Epiroticus2</strain>
    </source>
</reference>
<evidence type="ECO:0000256" key="8">
    <source>
        <dbReference type="ARBA" id="ARBA00022786"/>
    </source>
</evidence>
<dbReference type="InterPro" id="IPR058923">
    <property type="entry name" value="RCC1-like_dom"/>
</dbReference>
<keyword evidence="9" id="KW-0067">ATP-binding</keyword>
<dbReference type="FunFam" id="3.40.50.10330:FF:000005">
    <property type="entry name" value="Sphingosine kinase 2"/>
    <property type="match status" value="1"/>
</dbReference>
<dbReference type="SUPFAM" id="SSF50985">
    <property type="entry name" value="RCC1/BLIP-II"/>
    <property type="match status" value="1"/>
</dbReference>
<accession>A0A182P132</accession>
<evidence type="ECO:0000256" key="3">
    <source>
        <dbReference type="ARBA" id="ARBA00022490"/>
    </source>
</evidence>
<protein>
    <recommendedName>
        <fullName evidence="11">sphingosine kinase</fullName>
        <ecNumber evidence="11">2.7.1.91</ecNumber>
    </recommendedName>
</protein>
<dbReference type="Gene3D" id="2.130.10.30">
    <property type="entry name" value="Regulator of chromosome condensation 1/beta-lactamase-inhibitor protein II"/>
    <property type="match status" value="3"/>
</dbReference>
<keyword evidence="10 15" id="KW-0472">Membrane</keyword>
<dbReference type="Proteomes" id="UP000075885">
    <property type="component" value="Unassembled WGS sequence"/>
</dbReference>
<keyword evidence="19" id="KW-1185">Reference proteome</keyword>
<feature type="transmembrane region" description="Helical" evidence="15">
    <location>
        <begin position="1466"/>
        <end position="1493"/>
    </location>
</feature>
<dbReference type="InterPro" id="IPR001206">
    <property type="entry name" value="Diacylglycerol_kinase_cat_dom"/>
</dbReference>
<dbReference type="SMART" id="SM00046">
    <property type="entry name" value="DAGKc"/>
    <property type="match status" value="1"/>
</dbReference>
<dbReference type="SUPFAM" id="SSF111331">
    <property type="entry name" value="NAD kinase/diacylglycerol kinase-like"/>
    <property type="match status" value="1"/>
</dbReference>
<dbReference type="PROSITE" id="PS50146">
    <property type="entry name" value="DAGK"/>
    <property type="match status" value="1"/>
</dbReference>
<keyword evidence="8 12" id="KW-0833">Ubl conjugation pathway</keyword>
<dbReference type="GO" id="GO:0009966">
    <property type="term" value="P:regulation of signal transduction"/>
    <property type="evidence" value="ECO:0007669"/>
    <property type="project" value="UniProtKB-ARBA"/>
</dbReference>
<keyword evidence="15" id="KW-1133">Transmembrane helix</keyword>
<feature type="repeat" description="RCC1" evidence="13">
    <location>
        <begin position="840"/>
        <end position="892"/>
    </location>
</feature>
<keyword evidence="15" id="KW-0812">Transmembrane</keyword>
<feature type="repeat" description="RCC1" evidence="13">
    <location>
        <begin position="787"/>
        <end position="839"/>
    </location>
</feature>